<proteinExistence type="inferred from homology"/>
<keyword evidence="2" id="KW-0813">Transport</keyword>
<protein>
    <submittedName>
        <fullName evidence="7">ABC transporter ATP-binding protein</fullName>
    </submittedName>
</protein>
<dbReference type="Proteomes" id="UP001596074">
    <property type="component" value="Unassembled WGS sequence"/>
</dbReference>
<comment type="similarity">
    <text evidence="1">Belongs to the ABC transporter superfamily.</text>
</comment>
<keyword evidence="3" id="KW-0547">Nucleotide-binding</keyword>
<evidence type="ECO:0000256" key="3">
    <source>
        <dbReference type="ARBA" id="ARBA00022741"/>
    </source>
</evidence>
<dbReference type="Pfam" id="PF00005">
    <property type="entry name" value="ABC_tran"/>
    <property type="match status" value="1"/>
</dbReference>
<evidence type="ECO:0000256" key="4">
    <source>
        <dbReference type="ARBA" id="ARBA00022840"/>
    </source>
</evidence>
<comment type="caution">
    <text evidence="7">The sequence shown here is derived from an EMBL/GenBank/DDBJ whole genome shotgun (WGS) entry which is preliminary data.</text>
</comment>
<organism evidence="7 8">
    <name type="scientific">Actinomadura rugatobispora</name>
    <dbReference type="NCBI Taxonomy" id="1994"/>
    <lineage>
        <taxon>Bacteria</taxon>
        <taxon>Bacillati</taxon>
        <taxon>Actinomycetota</taxon>
        <taxon>Actinomycetes</taxon>
        <taxon>Streptosporangiales</taxon>
        <taxon>Thermomonosporaceae</taxon>
        <taxon>Actinomadura</taxon>
    </lineage>
</organism>
<dbReference type="PANTHER" id="PTHR43820">
    <property type="entry name" value="HIGH-AFFINITY BRANCHED-CHAIN AMINO ACID TRANSPORT ATP-BINDING PROTEIN LIVF"/>
    <property type="match status" value="1"/>
</dbReference>
<dbReference type="InterPro" id="IPR003439">
    <property type="entry name" value="ABC_transporter-like_ATP-bd"/>
</dbReference>
<keyword evidence="4 7" id="KW-0067">ATP-binding</keyword>
<evidence type="ECO:0000256" key="5">
    <source>
        <dbReference type="ARBA" id="ARBA00022970"/>
    </source>
</evidence>
<dbReference type="SMART" id="SM00382">
    <property type="entry name" value="AAA"/>
    <property type="match status" value="1"/>
</dbReference>
<dbReference type="PROSITE" id="PS50893">
    <property type="entry name" value="ABC_TRANSPORTER_2"/>
    <property type="match status" value="1"/>
</dbReference>
<dbReference type="InterPro" id="IPR003593">
    <property type="entry name" value="AAA+_ATPase"/>
</dbReference>
<dbReference type="EMBL" id="JBHSON010000099">
    <property type="protein sequence ID" value="MFC5752943.1"/>
    <property type="molecule type" value="Genomic_DNA"/>
</dbReference>
<evidence type="ECO:0000259" key="6">
    <source>
        <dbReference type="PROSITE" id="PS50893"/>
    </source>
</evidence>
<keyword evidence="5" id="KW-0029">Amino-acid transport</keyword>
<dbReference type="PANTHER" id="PTHR43820:SF4">
    <property type="entry name" value="HIGH-AFFINITY BRANCHED-CHAIN AMINO ACID TRANSPORT ATP-BINDING PROTEIN LIVF"/>
    <property type="match status" value="1"/>
</dbReference>
<dbReference type="PROSITE" id="PS00211">
    <property type="entry name" value="ABC_TRANSPORTER_1"/>
    <property type="match status" value="1"/>
</dbReference>
<sequence>MRLRAWKKAPPTLPEGGASLVVERLVAGYGADVLHEVGLEVAPGEIVALLGANGAGKSTLAKSIIGQLRPGSGRITLDGHDITGRPTGEIMRRGVALVPEGRRVFARQTIVENLLIAAWVRRHESDAVQRDIEELLRRFPILGERRSAYASSLSGGEAQLLAIAMALVVRPRLIVFDEPSLGLSPIAVERMGEEIAALGAAGTSVLLIEQNARTALRIAARAYVLERGRVQVSGTSDELRANDEVQAAYLRL</sequence>
<evidence type="ECO:0000256" key="1">
    <source>
        <dbReference type="ARBA" id="ARBA00005417"/>
    </source>
</evidence>
<accession>A0ABW1AEM8</accession>
<keyword evidence="8" id="KW-1185">Reference proteome</keyword>
<gene>
    <name evidence="7" type="ORF">ACFPZN_45640</name>
</gene>
<dbReference type="InterPro" id="IPR052156">
    <property type="entry name" value="BCAA_Transport_ATP-bd_LivF"/>
</dbReference>
<dbReference type="CDD" id="cd03224">
    <property type="entry name" value="ABC_TM1139_LivF_branched"/>
    <property type="match status" value="1"/>
</dbReference>
<evidence type="ECO:0000256" key="2">
    <source>
        <dbReference type="ARBA" id="ARBA00022448"/>
    </source>
</evidence>
<dbReference type="SUPFAM" id="SSF52540">
    <property type="entry name" value="P-loop containing nucleoside triphosphate hydrolases"/>
    <property type="match status" value="1"/>
</dbReference>
<dbReference type="Gene3D" id="3.40.50.300">
    <property type="entry name" value="P-loop containing nucleotide triphosphate hydrolases"/>
    <property type="match status" value="1"/>
</dbReference>
<name>A0ABW1AEM8_9ACTN</name>
<feature type="domain" description="ABC transporter" evidence="6">
    <location>
        <begin position="1"/>
        <end position="252"/>
    </location>
</feature>
<dbReference type="GO" id="GO:0005524">
    <property type="term" value="F:ATP binding"/>
    <property type="evidence" value="ECO:0007669"/>
    <property type="project" value="UniProtKB-KW"/>
</dbReference>
<evidence type="ECO:0000313" key="8">
    <source>
        <dbReference type="Proteomes" id="UP001596074"/>
    </source>
</evidence>
<dbReference type="InterPro" id="IPR017871">
    <property type="entry name" value="ABC_transporter-like_CS"/>
</dbReference>
<evidence type="ECO:0000313" key="7">
    <source>
        <dbReference type="EMBL" id="MFC5752943.1"/>
    </source>
</evidence>
<reference evidence="8" key="1">
    <citation type="journal article" date="2019" name="Int. J. Syst. Evol. Microbiol.">
        <title>The Global Catalogue of Microorganisms (GCM) 10K type strain sequencing project: providing services to taxonomists for standard genome sequencing and annotation.</title>
        <authorList>
            <consortium name="The Broad Institute Genomics Platform"/>
            <consortium name="The Broad Institute Genome Sequencing Center for Infectious Disease"/>
            <person name="Wu L."/>
            <person name="Ma J."/>
        </authorList>
    </citation>
    <scope>NUCLEOTIDE SEQUENCE [LARGE SCALE GENOMIC DNA]</scope>
    <source>
        <strain evidence="8">KCTC 42087</strain>
    </source>
</reference>
<dbReference type="RefSeq" id="WP_378289448.1">
    <property type="nucleotide sequence ID" value="NZ_JBHSON010000099.1"/>
</dbReference>
<dbReference type="InterPro" id="IPR027417">
    <property type="entry name" value="P-loop_NTPase"/>
</dbReference>